<feature type="domain" description="Maltose/galactoside acetyltransferase" evidence="6">
    <location>
        <begin position="4"/>
        <end position="58"/>
    </location>
</feature>
<dbReference type="PANTHER" id="PTHR43017:SF1">
    <property type="entry name" value="ACETYLTRANSFERASE YJL218W-RELATED"/>
    <property type="match status" value="1"/>
</dbReference>
<comment type="similarity">
    <text evidence="1 5">Belongs to the transferase hexapeptide repeat family.</text>
</comment>
<evidence type="ECO:0000313" key="7">
    <source>
        <dbReference type="EMBL" id="NBI79700.1"/>
    </source>
</evidence>
<dbReference type="EMBL" id="QXWZ01000023">
    <property type="protein sequence ID" value="NBI79700.1"/>
    <property type="molecule type" value="Genomic_DNA"/>
</dbReference>
<evidence type="ECO:0000313" key="9">
    <source>
        <dbReference type="Proteomes" id="UP000446348"/>
    </source>
</evidence>
<dbReference type="InterPro" id="IPR011004">
    <property type="entry name" value="Trimer_LpxA-like_sf"/>
</dbReference>
<dbReference type="CDD" id="cd03357">
    <property type="entry name" value="LbH_MAT_GAT"/>
    <property type="match status" value="1"/>
</dbReference>
<gene>
    <name evidence="7" type="ORF">D3Z39_12650</name>
    <name evidence="8" type="ORF">FMM72_09205</name>
</gene>
<dbReference type="InterPro" id="IPR039369">
    <property type="entry name" value="LacA-like"/>
</dbReference>
<accession>A0A845SY34</accession>
<dbReference type="EMBL" id="VIQT01000010">
    <property type="protein sequence ID" value="NDO39433.1"/>
    <property type="molecule type" value="Genomic_DNA"/>
</dbReference>
<dbReference type="InterPro" id="IPR018357">
    <property type="entry name" value="Hexapep_transf_CS"/>
</dbReference>
<keyword evidence="3" id="KW-0677">Repeat</keyword>
<dbReference type="FunFam" id="2.160.10.10:FF:000008">
    <property type="entry name" value="Maltose O-acetyltransferase"/>
    <property type="match status" value="1"/>
</dbReference>
<evidence type="ECO:0000256" key="5">
    <source>
        <dbReference type="RuleBase" id="RU367021"/>
    </source>
</evidence>
<protein>
    <recommendedName>
        <fullName evidence="5">Acetyltransferase</fullName>
        <ecNumber evidence="5">2.3.1.-</ecNumber>
    </recommendedName>
</protein>
<dbReference type="InterPro" id="IPR001451">
    <property type="entry name" value="Hexapep"/>
</dbReference>
<reference evidence="8 10" key="2">
    <citation type="submission" date="2019-06" db="EMBL/GenBank/DDBJ databases">
        <title>Draft genome sequences of 15 bacterial species constituting the stable defined intestinal microbiota of the GM15 gnotobiotic mouse model.</title>
        <authorList>
            <person name="Elie C."/>
            <person name="Mathieu A."/>
            <person name="Saliou A."/>
            <person name="Darnaud M."/>
            <person name="Leulier F."/>
            <person name="Tamellini A."/>
        </authorList>
    </citation>
    <scope>NUCLEOTIDE SEQUENCE [LARGE SCALE GENOMIC DNA]</scope>
    <source>
        <strain evidence="8 10">JM4-15</strain>
    </source>
</reference>
<dbReference type="Proteomes" id="UP000462501">
    <property type="component" value="Unassembled WGS sequence"/>
</dbReference>
<dbReference type="EC" id="2.3.1.-" evidence="5"/>
<dbReference type="SUPFAM" id="SSF51161">
    <property type="entry name" value="Trimeric LpxA-like enzymes"/>
    <property type="match status" value="1"/>
</dbReference>
<dbReference type="GO" id="GO:0008870">
    <property type="term" value="F:galactoside O-acetyltransferase activity"/>
    <property type="evidence" value="ECO:0007669"/>
    <property type="project" value="TreeGrafter"/>
</dbReference>
<evidence type="ECO:0000259" key="6">
    <source>
        <dbReference type="SMART" id="SM01266"/>
    </source>
</evidence>
<sequence length="193" mass="21214">MTEWEKMLSGALYNAGDKELAEARMRARRLCRQYNELPPDAEEARDRVRMELLGGYKQYAYMEPPVWFDYGCHLFVGENFYANYNLTVLDCAHVTIGDNVMLGPNVSIYTATHPLDARERASGLEMARPITIGNDVWIGGNTVINPGVTIGDGAVIGSGSVVTRDIPAGVIAVGNPCHVLRPITEADRIGIML</sequence>
<evidence type="ECO:0000313" key="10">
    <source>
        <dbReference type="Proteomes" id="UP000462501"/>
    </source>
</evidence>
<dbReference type="AlphaFoldDB" id="A0A845SY34"/>
<dbReference type="Pfam" id="PF12464">
    <property type="entry name" value="Mac"/>
    <property type="match status" value="1"/>
</dbReference>
<dbReference type="PANTHER" id="PTHR43017">
    <property type="entry name" value="GALACTOSIDE O-ACETYLTRANSFERASE"/>
    <property type="match status" value="1"/>
</dbReference>
<name>A0A845SY34_9FIRM</name>
<dbReference type="PROSITE" id="PS00101">
    <property type="entry name" value="HEXAPEP_TRANSFERASES"/>
    <property type="match status" value="1"/>
</dbReference>
<evidence type="ECO:0000256" key="4">
    <source>
        <dbReference type="ARBA" id="ARBA00023315"/>
    </source>
</evidence>
<evidence type="ECO:0000256" key="1">
    <source>
        <dbReference type="ARBA" id="ARBA00007274"/>
    </source>
</evidence>
<dbReference type="RefSeq" id="WP_160210422.1">
    <property type="nucleotide sequence ID" value="NZ_CAMUSJ010000031.1"/>
</dbReference>
<evidence type="ECO:0000256" key="3">
    <source>
        <dbReference type="ARBA" id="ARBA00022737"/>
    </source>
</evidence>
<keyword evidence="4 5" id="KW-0012">Acyltransferase</keyword>
<proteinExistence type="inferred from homology"/>
<dbReference type="OrthoDB" id="9801697at2"/>
<reference evidence="7 9" key="1">
    <citation type="submission" date="2018-08" db="EMBL/GenBank/DDBJ databases">
        <title>Murine metabolic-syndrome-specific gut microbial biobank.</title>
        <authorList>
            <person name="Liu C."/>
        </authorList>
    </citation>
    <scope>NUCLEOTIDE SEQUENCE [LARGE SCALE GENOMIC DNA]</scope>
    <source>
        <strain evidence="7 9">X69</strain>
    </source>
</reference>
<dbReference type="Pfam" id="PF00132">
    <property type="entry name" value="Hexapep"/>
    <property type="match status" value="1"/>
</dbReference>
<dbReference type="Proteomes" id="UP000446348">
    <property type="component" value="Unassembled WGS sequence"/>
</dbReference>
<dbReference type="SMART" id="SM01266">
    <property type="entry name" value="Mac"/>
    <property type="match status" value="1"/>
</dbReference>
<keyword evidence="2 5" id="KW-0808">Transferase</keyword>
<comment type="caution">
    <text evidence="8">The sequence shown here is derived from an EMBL/GenBank/DDBJ whole genome shotgun (WGS) entry which is preliminary data.</text>
</comment>
<evidence type="ECO:0000256" key="2">
    <source>
        <dbReference type="ARBA" id="ARBA00022679"/>
    </source>
</evidence>
<organism evidence="8 10">
    <name type="scientific">Anaerotruncus colihominis</name>
    <dbReference type="NCBI Taxonomy" id="169435"/>
    <lineage>
        <taxon>Bacteria</taxon>
        <taxon>Bacillati</taxon>
        <taxon>Bacillota</taxon>
        <taxon>Clostridia</taxon>
        <taxon>Eubacteriales</taxon>
        <taxon>Oscillospiraceae</taxon>
        <taxon>Anaerotruncus</taxon>
    </lineage>
</organism>
<dbReference type="InterPro" id="IPR024688">
    <property type="entry name" value="Mac_dom"/>
</dbReference>
<dbReference type="Gene3D" id="2.160.10.10">
    <property type="entry name" value="Hexapeptide repeat proteins"/>
    <property type="match status" value="1"/>
</dbReference>
<evidence type="ECO:0000313" key="8">
    <source>
        <dbReference type="EMBL" id="NDO39433.1"/>
    </source>
</evidence>